<comment type="catalytic activity">
    <reaction evidence="10">
        <text>a very-long-chain acyl-CoA + malonyl-CoA + H(+) = a very-long-chain 3-oxoacyl-CoA + CO2 + CoA</text>
        <dbReference type="Rhea" id="RHEA:32727"/>
        <dbReference type="ChEBI" id="CHEBI:15378"/>
        <dbReference type="ChEBI" id="CHEBI:16526"/>
        <dbReference type="ChEBI" id="CHEBI:57287"/>
        <dbReference type="ChEBI" id="CHEBI:57384"/>
        <dbReference type="ChEBI" id="CHEBI:90725"/>
        <dbReference type="ChEBI" id="CHEBI:90736"/>
        <dbReference type="EC" id="2.3.1.199"/>
    </reaction>
</comment>
<dbReference type="AlphaFoldDB" id="E9G451"/>
<dbReference type="GO" id="GO:0009922">
    <property type="term" value="F:fatty acid elongase activity"/>
    <property type="evidence" value="ECO:0000318"/>
    <property type="project" value="GO_Central"/>
</dbReference>
<dbReference type="InParanoid" id="E9G451"/>
<keyword evidence="13" id="KW-1185">Reference proteome</keyword>
<dbReference type="HOGENOM" id="CLU_048483_1_1_1"/>
<keyword evidence="7 10" id="KW-0443">Lipid metabolism</keyword>
<dbReference type="Proteomes" id="UP000000305">
    <property type="component" value="Unassembled WGS sequence"/>
</dbReference>
<evidence type="ECO:0000313" key="13">
    <source>
        <dbReference type="Proteomes" id="UP000000305"/>
    </source>
</evidence>
<evidence type="ECO:0000256" key="8">
    <source>
        <dbReference type="ARBA" id="ARBA00023136"/>
    </source>
</evidence>
<evidence type="ECO:0000256" key="6">
    <source>
        <dbReference type="ARBA" id="ARBA00022989"/>
    </source>
</evidence>
<protein>
    <recommendedName>
        <fullName evidence="10">Elongation of very long chain fatty acids protein</fullName>
        <ecNumber evidence="10">2.3.1.199</ecNumber>
    </recommendedName>
    <alternativeName>
        <fullName evidence="10">Very-long-chain 3-oxoacyl-CoA synthase</fullName>
    </alternativeName>
</protein>
<dbReference type="InterPro" id="IPR002076">
    <property type="entry name" value="ELO_fam"/>
</dbReference>
<dbReference type="Pfam" id="PF01151">
    <property type="entry name" value="ELO"/>
    <property type="match status" value="1"/>
</dbReference>
<dbReference type="GO" id="GO:0034625">
    <property type="term" value="P:fatty acid elongation, monounsaturated fatty acid"/>
    <property type="evidence" value="ECO:0000318"/>
    <property type="project" value="GO_Central"/>
</dbReference>
<name>E9G451_DAPPU</name>
<dbReference type="GO" id="GO:0042761">
    <property type="term" value="P:very long-chain fatty acid biosynthetic process"/>
    <property type="evidence" value="ECO:0000318"/>
    <property type="project" value="GO_Central"/>
</dbReference>
<dbReference type="PANTHER" id="PTHR11157:SF17">
    <property type="entry name" value="ELONGATION OF VERY LONG CHAIN FATTY ACIDS PROTEIN 6"/>
    <property type="match status" value="1"/>
</dbReference>
<evidence type="ECO:0000256" key="5">
    <source>
        <dbReference type="ARBA" id="ARBA00022832"/>
    </source>
</evidence>
<keyword evidence="3 10" id="KW-0808">Transferase</keyword>
<evidence type="ECO:0000256" key="11">
    <source>
        <dbReference type="SAM" id="MobiDB-lite"/>
    </source>
</evidence>
<dbReference type="PROSITE" id="PS01188">
    <property type="entry name" value="ELO"/>
    <property type="match status" value="1"/>
</dbReference>
<keyword evidence="2 10" id="KW-0444">Lipid biosynthesis</keyword>
<evidence type="ECO:0000256" key="9">
    <source>
        <dbReference type="ARBA" id="ARBA00023160"/>
    </source>
</evidence>
<accession>E9G451</accession>
<dbReference type="KEGG" id="dpx:DAPPUDRAFT_309034"/>
<keyword evidence="5 10" id="KW-0276">Fatty acid metabolism</keyword>
<dbReference type="FunCoup" id="E9G451">
    <property type="interactions" value="554"/>
</dbReference>
<feature type="transmembrane region" description="Helical" evidence="10">
    <location>
        <begin position="135"/>
        <end position="154"/>
    </location>
</feature>
<reference evidence="12 13" key="1">
    <citation type="journal article" date="2011" name="Science">
        <title>The ecoresponsive genome of Daphnia pulex.</title>
        <authorList>
            <person name="Colbourne J.K."/>
            <person name="Pfrender M.E."/>
            <person name="Gilbert D."/>
            <person name="Thomas W.K."/>
            <person name="Tucker A."/>
            <person name="Oakley T.H."/>
            <person name="Tokishita S."/>
            <person name="Aerts A."/>
            <person name="Arnold G.J."/>
            <person name="Basu M.K."/>
            <person name="Bauer D.J."/>
            <person name="Caceres C.E."/>
            <person name="Carmel L."/>
            <person name="Casola C."/>
            <person name="Choi J.H."/>
            <person name="Detter J.C."/>
            <person name="Dong Q."/>
            <person name="Dusheyko S."/>
            <person name="Eads B.D."/>
            <person name="Frohlich T."/>
            <person name="Geiler-Samerotte K.A."/>
            <person name="Gerlach D."/>
            <person name="Hatcher P."/>
            <person name="Jogdeo S."/>
            <person name="Krijgsveld J."/>
            <person name="Kriventseva E.V."/>
            <person name="Kultz D."/>
            <person name="Laforsch C."/>
            <person name="Lindquist E."/>
            <person name="Lopez J."/>
            <person name="Manak J.R."/>
            <person name="Muller J."/>
            <person name="Pangilinan J."/>
            <person name="Patwardhan R.P."/>
            <person name="Pitluck S."/>
            <person name="Pritham E.J."/>
            <person name="Rechtsteiner A."/>
            <person name="Rho M."/>
            <person name="Rogozin I.B."/>
            <person name="Sakarya O."/>
            <person name="Salamov A."/>
            <person name="Schaack S."/>
            <person name="Shapiro H."/>
            <person name="Shiga Y."/>
            <person name="Skalitzky C."/>
            <person name="Smith Z."/>
            <person name="Souvorov A."/>
            <person name="Sung W."/>
            <person name="Tang Z."/>
            <person name="Tsuchiya D."/>
            <person name="Tu H."/>
            <person name="Vos H."/>
            <person name="Wang M."/>
            <person name="Wolf Y.I."/>
            <person name="Yamagata H."/>
            <person name="Yamada T."/>
            <person name="Ye Y."/>
            <person name="Shaw J.R."/>
            <person name="Andrews J."/>
            <person name="Crease T.J."/>
            <person name="Tang H."/>
            <person name="Lucas S.M."/>
            <person name="Robertson H.M."/>
            <person name="Bork P."/>
            <person name="Koonin E.V."/>
            <person name="Zdobnov E.M."/>
            <person name="Grigoriev I.V."/>
            <person name="Lynch M."/>
            <person name="Boore J.L."/>
        </authorList>
    </citation>
    <scope>NUCLEOTIDE SEQUENCE [LARGE SCALE GENOMIC DNA]</scope>
</reference>
<dbReference type="OrthoDB" id="10259681at2759"/>
<evidence type="ECO:0000313" key="12">
    <source>
        <dbReference type="EMBL" id="EFX85691.1"/>
    </source>
</evidence>
<evidence type="ECO:0000256" key="2">
    <source>
        <dbReference type="ARBA" id="ARBA00022516"/>
    </source>
</evidence>
<feature type="transmembrane region" description="Helical" evidence="10">
    <location>
        <begin position="160"/>
        <end position="179"/>
    </location>
</feature>
<feature type="transmembrane region" description="Helical" evidence="10">
    <location>
        <begin position="235"/>
        <end position="253"/>
    </location>
</feature>
<evidence type="ECO:0000256" key="7">
    <source>
        <dbReference type="ARBA" id="ARBA00023098"/>
    </source>
</evidence>
<feature type="region of interest" description="Disordered" evidence="11">
    <location>
        <begin position="256"/>
        <end position="299"/>
    </location>
</feature>
<evidence type="ECO:0000256" key="10">
    <source>
        <dbReference type="RuleBase" id="RU361115"/>
    </source>
</evidence>
<comment type="subcellular location">
    <subcellularLocation>
        <location evidence="1">Membrane</location>
        <topology evidence="1">Multi-pass membrane protein</topology>
    </subcellularLocation>
</comment>
<gene>
    <name evidence="12" type="ORF">DAPPUDRAFT_309034</name>
</gene>
<dbReference type="InterPro" id="IPR030457">
    <property type="entry name" value="ELO_CS"/>
</dbReference>
<evidence type="ECO:0000256" key="3">
    <source>
        <dbReference type="ARBA" id="ARBA00022679"/>
    </source>
</evidence>
<dbReference type="PhylomeDB" id="E9G451"/>
<dbReference type="PANTHER" id="PTHR11157">
    <property type="entry name" value="FATTY ACID ACYL TRANSFERASE-RELATED"/>
    <property type="match status" value="1"/>
</dbReference>
<proteinExistence type="inferred from homology"/>
<keyword evidence="8 10" id="KW-0472">Membrane</keyword>
<feature type="transmembrane region" description="Helical" evidence="10">
    <location>
        <begin position="60"/>
        <end position="79"/>
    </location>
</feature>
<dbReference type="OMA" id="LSMIVWN"/>
<keyword evidence="4 10" id="KW-0812">Transmembrane</keyword>
<dbReference type="GO" id="GO:0034626">
    <property type="term" value="P:fatty acid elongation, polyunsaturated fatty acid"/>
    <property type="evidence" value="ECO:0000318"/>
    <property type="project" value="GO_Central"/>
</dbReference>
<keyword evidence="6 10" id="KW-1133">Transmembrane helix</keyword>
<dbReference type="EMBL" id="GL732531">
    <property type="protein sequence ID" value="EFX85691.1"/>
    <property type="molecule type" value="Genomic_DNA"/>
</dbReference>
<comment type="similarity">
    <text evidence="10">Belongs to the ELO family.</text>
</comment>
<evidence type="ECO:0000256" key="1">
    <source>
        <dbReference type="ARBA" id="ARBA00004141"/>
    </source>
</evidence>
<sequence>MPNYSYIFKFEDEFEHTDAKIWFNRYWTGCFYYVGIYMLVIFTGQQLMANRPRYELRGPLICWNILLATFSIIGACRTIPELVYVTRHFGLYHSICVPSYIEDDKVSGFWATMFVLSKVPELGDTMFIVLRKQPLIFLHWYHHATVLVYCWYAFKEYTAPARWFIVMNFTVHAFMYSYYALKAMNYRVPRFVSMAITVAQLSQMVGGCAVNLWAYQLKQNGEACNVSEHNIKMSLLMYFSYFVLFARFFYKAYSTPGGRRGRPASLTAAPTAATERPRKSSREPPRNSRNAWPATNGKITELLREETGKQKMAKNIPDFEKLKIKQFQNEKREKMIKKKKKKRL</sequence>
<feature type="compositionally biased region" description="Basic and acidic residues" evidence="11">
    <location>
        <begin position="275"/>
        <end position="286"/>
    </location>
</feature>
<feature type="transmembrane region" description="Helical" evidence="10">
    <location>
        <begin position="191"/>
        <end position="215"/>
    </location>
</feature>
<feature type="transmembrane region" description="Helical" evidence="10">
    <location>
        <begin position="30"/>
        <end position="48"/>
    </location>
</feature>
<keyword evidence="9 10" id="KW-0275">Fatty acid biosynthesis</keyword>
<evidence type="ECO:0000256" key="4">
    <source>
        <dbReference type="ARBA" id="ARBA00022692"/>
    </source>
</evidence>
<organism evidence="12 13">
    <name type="scientific">Daphnia pulex</name>
    <name type="common">Water flea</name>
    <dbReference type="NCBI Taxonomy" id="6669"/>
    <lineage>
        <taxon>Eukaryota</taxon>
        <taxon>Metazoa</taxon>
        <taxon>Ecdysozoa</taxon>
        <taxon>Arthropoda</taxon>
        <taxon>Crustacea</taxon>
        <taxon>Branchiopoda</taxon>
        <taxon>Diplostraca</taxon>
        <taxon>Cladocera</taxon>
        <taxon>Anomopoda</taxon>
        <taxon>Daphniidae</taxon>
        <taxon>Daphnia</taxon>
    </lineage>
</organism>
<dbReference type="GO" id="GO:0005789">
    <property type="term" value="C:endoplasmic reticulum membrane"/>
    <property type="evidence" value="ECO:0000318"/>
    <property type="project" value="GO_Central"/>
</dbReference>
<dbReference type="GO" id="GO:0019367">
    <property type="term" value="P:fatty acid elongation, saturated fatty acid"/>
    <property type="evidence" value="ECO:0000318"/>
    <property type="project" value="GO_Central"/>
</dbReference>
<dbReference type="STRING" id="6669.E9G451"/>
<dbReference type="EC" id="2.3.1.199" evidence="10"/>
<dbReference type="GO" id="GO:0030148">
    <property type="term" value="P:sphingolipid biosynthetic process"/>
    <property type="evidence" value="ECO:0000318"/>
    <property type="project" value="GO_Central"/>
</dbReference>
<dbReference type="eggNOG" id="KOG3072">
    <property type="taxonomic scope" value="Eukaryota"/>
</dbReference>